<dbReference type="OrthoDB" id="407355at2759"/>
<feature type="domain" description="NodB homology" evidence="4">
    <location>
        <begin position="97"/>
        <end position="292"/>
    </location>
</feature>
<dbReference type="GO" id="GO:0016020">
    <property type="term" value="C:membrane"/>
    <property type="evidence" value="ECO:0007669"/>
    <property type="project" value="TreeGrafter"/>
</dbReference>
<comment type="caution">
    <text evidence="5">The sequence shown here is derived from an EMBL/GenBank/DDBJ whole genome shotgun (WGS) entry which is preliminary data.</text>
</comment>
<keyword evidence="3" id="KW-0732">Signal</keyword>
<sequence>MATLSWSLVLFLALVAVVVAGYPDINTVPPVDSPEVVAWLKELNLAAAPNISVNSVNPATNTPNCPVNQTNTEKNAACHSTCSDCHADDIISCSAPLTWGLTFDDGPSEITPSLLDFLKSKHLKASFFLIGSNVISNTDTIKRQLAEGHHLASHTWSHTALTTLTNEQIVAEMKWTEMAVMNATGKRLKYMRPPYGDIDNRVRFVLKKLGYTPVEWTSDAFDTNDWKIPANATADDLTLAATNFTNTMKKYVASAKTNKGFYALQHDRTIESLNLTQILIAKKPKTLNVNNIPGCEGGASYQVISSNATTTAKHPTGTPSGISAVTPVVATTTVDVLTSVSPVPAATTTSVSGSTVVVNNPNDAVSCTRSIGWTLMASVLIAALLSV</sequence>
<evidence type="ECO:0000256" key="2">
    <source>
        <dbReference type="ARBA" id="ARBA00022801"/>
    </source>
</evidence>
<dbReference type="Pfam" id="PF01522">
    <property type="entry name" value="Polysacc_deac_1"/>
    <property type="match status" value="1"/>
</dbReference>
<evidence type="ECO:0000256" key="3">
    <source>
        <dbReference type="SAM" id="SignalP"/>
    </source>
</evidence>
<accession>A0A9P6RT94</accession>
<feature type="signal peptide" evidence="3">
    <location>
        <begin position="1"/>
        <end position="20"/>
    </location>
</feature>
<dbReference type="PANTHER" id="PTHR10587:SF133">
    <property type="entry name" value="CHITIN DEACETYLASE 1-RELATED"/>
    <property type="match status" value="1"/>
</dbReference>
<dbReference type="Proteomes" id="UP000738325">
    <property type="component" value="Unassembled WGS sequence"/>
</dbReference>
<evidence type="ECO:0000313" key="5">
    <source>
        <dbReference type="EMBL" id="KAG0324551.1"/>
    </source>
</evidence>
<dbReference type="InterPro" id="IPR011330">
    <property type="entry name" value="Glyco_hydro/deAcase_b/a-brl"/>
</dbReference>
<protein>
    <submittedName>
        <fullName evidence="5">Chitin deacetylase</fullName>
    </submittedName>
</protein>
<keyword evidence="1" id="KW-0479">Metal-binding</keyword>
<dbReference type="AlphaFoldDB" id="A0A9P6RT94"/>
<dbReference type="GO" id="GO:0046872">
    <property type="term" value="F:metal ion binding"/>
    <property type="evidence" value="ECO:0007669"/>
    <property type="project" value="UniProtKB-KW"/>
</dbReference>
<evidence type="ECO:0000256" key="1">
    <source>
        <dbReference type="ARBA" id="ARBA00022723"/>
    </source>
</evidence>
<dbReference type="Gene3D" id="3.20.20.370">
    <property type="entry name" value="Glycoside hydrolase/deacetylase"/>
    <property type="match status" value="1"/>
</dbReference>
<dbReference type="PANTHER" id="PTHR10587">
    <property type="entry name" value="GLYCOSYL TRANSFERASE-RELATED"/>
    <property type="match status" value="1"/>
</dbReference>
<dbReference type="SUPFAM" id="SSF88713">
    <property type="entry name" value="Glycoside hydrolase/deacetylase"/>
    <property type="match status" value="1"/>
</dbReference>
<dbReference type="GO" id="GO:0004099">
    <property type="term" value="F:chitin deacetylase activity"/>
    <property type="evidence" value="ECO:0007669"/>
    <property type="project" value="UniProtKB-ARBA"/>
</dbReference>
<dbReference type="InterPro" id="IPR002509">
    <property type="entry name" value="NODB_dom"/>
</dbReference>
<organism evidence="5 6">
    <name type="scientific">Dissophora globulifera</name>
    <dbReference type="NCBI Taxonomy" id="979702"/>
    <lineage>
        <taxon>Eukaryota</taxon>
        <taxon>Fungi</taxon>
        <taxon>Fungi incertae sedis</taxon>
        <taxon>Mucoromycota</taxon>
        <taxon>Mortierellomycotina</taxon>
        <taxon>Mortierellomycetes</taxon>
        <taxon>Mortierellales</taxon>
        <taxon>Mortierellaceae</taxon>
        <taxon>Dissophora</taxon>
    </lineage>
</organism>
<dbReference type="GO" id="GO:0005975">
    <property type="term" value="P:carbohydrate metabolic process"/>
    <property type="evidence" value="ECO:0007669"/>
    <property type="project" value="InterPro"/>
</dbReference>
<evidence type="ECO:0000259" key="4">
    <source>
        <dbReference type="PROSITE" id="PS51677"/>
    </source>
</evidence>
<dbReference type="EMBL" id="JAAAIP010000144">
    <property type="protein sequence ID" value="KAG0324551.1"/>
    <property type="molecule type" value="Genomic_DNA"/>
</dbReference>
<keyword evidence="2" id="KW-0378">Hydrolase</keyword>
<dbReference type="GO" id="GO:0009272">
    <property type="term" value="P:fungal-type cell wall biogenesis"/>
    <property type="evidence" value="ECO:0007669"/>
    <property type="project" value="UniProtKB-ARBA"/>
</dbReference>
<keyword evidence="6" id="KW-1185">Reference proteome</keyword>
<reference evidence="5" key="1">
    <citation type="journal article" date="2020" name="Fungal Divers.">
        <title>Resolving the Mortierellaceae phylogeny through synthesis of multi-gene phylogenetics and phylogenomics.</title>
        <authorList>
            <person name="Vandepol N."/>
            <person name="Liber J."/>
            <person name="Desiro A."/>
            <person name="Na H."/>
            <person name="Kennedy M."/>
            <person name="Barry K."/>
            <person name="Grigoriev I.V."/>
            <person name="Miller A.N."/>
            <person name="O'Donnell K."/>
            <person name="Stajich J.E."/>
            <person name="Bonito G."/>
        </authorList>
    </citation>
    <scope>NUCLEOTIDE SEQUENCE</scope>
    <source>
        <strain evidence="5">REB-010B</strain>
    </source>
</reference>
<dbReference type="InterPro" id="IPR050248">
    <property type="entry name" value="Polysacc_deacetylase_ArnD"/>
</dbReference>
<dbReference type="PROSITE" id="PS51677">
    <property type="entry name" value="NODB"/>
    <property type="match status" value="1"/>
</dbReference>
<name>A0A9P6RT94_9FUNG</name>
<feature type="chain" id="PRO_5040286270" evidence="3">
    <location>
        <begin position="21"/>
        <end position="387"/>
    </location>
</feature>
<proteinExistence type="predicted"/>
<evidence type="ECO:0000313" key="6">
    <source>
        <dbReference type="Proteomes" id="UP000738325"/>
    </source>
</evidence>
<gene>
    <name evidence="5" type="primary">CDA2_1</name>
    <name evidence="5" type="ORF">BGZ99_001686</name>
</gene>